<gene>
    <name evidence="2" type="primary">argR</name>
    <name evidence="5" type="ORF">FE374_03100</name>
</gene>
<dbReference type="HAMAP" id="MF_00173">
    <property type="entry name" value="Arg_repressor"/>
    <property type="match status" value="1"/>
</dbReference>
<keyword evidence="2" id="KW-0805">Transcription regulation</keyword>
<dbReference type="KEGG" id="gyu:FE374_03100"/>
<keyword evidence="2" id="KW-0238">DNA-binding</keyword>
<dbReference type="GO" id="GO:0003677">
    <property type="term" value="F:DNA binding"/>
    <property type="evidence" value="ECO:0007669"/>
    <property type="project" value="UniProtKB-KW"/>
</dbReference>
<dbReference type="GO" id="GO:0034618">
    <property type="term" value="F:arginine binding"/>
    <property type="evidence" value="ECO:0007669"/>
    <property type="project" value="InterPro"/>
</dbReference>
<evidence type="ECO:0000256" key="2">
    <source>
        <dbReference type="HAMAP-Rule" id="MF_00173"/>
    </source>
</evidence>
<feature type="region of interest" description="Disordered" evidence="3">
    <location>
        <begin position="125"/>
        <end position="149"/>
    </location>
</feature>
<proteinExistence type="inferred from homology"/>
<dbReference type="EMBL" id="CP040915">
    <property type="protein sequence ID" value="QDC23752.1"/>
    <property type="molecule type" value="Genomic_DNA"/>
</dbReference>
<dbReference type="Gene3D" id="3.30.1360.40">
    <property type="match status" value="1"/>
</dbReference>
<organism evidence="5 6">
    <name type="scientific">Georgenia yuyongxinii</name>
    <dbReference type="NCBI Taxonomy" id="2589797"/>
    <lineage>
        <taxon>Bacteria</taxon>
        <taxon>Bacillati</taxon>
        <taxon>Actinomycetota</taxon>
        <taxon>Actinomycetes</taxon>
        <taxon>Micrococcales</taxon>
        <taxon>Bogoriellaceae</taxon>
        <taxon>Georgenia</taxon>
    </lineage>
</organism>
<evidence type="ECO:0000313" key="6">
    <source>
        <dbReference type="Proteomes" id="UP000314616"/>
    </source>
</evidence>
<keyword evidence="2" id="KW-0028">Amino-acid biosynthesis</keyword>
<protein>
    <recommendedName>
        <fullName evidence="2">Arginine repressor</fullName>
    </recommendedName>
</protein>
<dbReference type="InterPro" id="IPR001669">
    <property type="entry name" value="Arg_repress"/>
</dbReference>
<dbReference type="Proteomes" id="UP000314616">
    <property type="component" value="Chromosome"/>
</dbReference>
<comment type="subcellular location">
    <subcellularLocation>
        <location evidence="2">Cytoplasm</location>
    </subcellularLocation>
</comment>
<evidence type="ECO:0000313" key="5">
    <source>
        <dbReference type="EMBL" id="QDC23752.1"/>
    </source>
</evidence>
<accession>A0A5B8C3M8</accession>
<dbReference type="Pfam" id="PF02863">
    <property type="entry name" value="Arg_repressor_C"/>
    <property type="match status" value="1"/>
</dbReference>
<feature type="domain" description="Arginine repressor C-terminal" evidence="4">
    <location>
        <begin position="50"/>
        <end position="116"/>
    </location>
</feature>
<reference evidence="5 6" key="1">
    <citation type="submission" date="2019-05" db="EMBL/GenBank/DDBJ databases">
        <title>Georgenia *** sp. nov., and Georgenia *** sp. nov., isolated from the intestinal contents of plateau pika (Ochotona curzoniae) in the Qinghai-Tibet plateau of China.</title>
        <authorList>
            <person name="Tian Z."/>
        </authorList>
    </citation>
    <scope>NUCLEOTIDE SEQUENCE [LARGE SCALE GENOMIC DNA]</scope>
    <source>
        <strain evidence="5 6">Z443</strain>
    </source>
</reference>
<dbReference type="GO" id="GO:0003700">
    <property type="term" value="F:DNA-binding transcription factor activity"/>
    <property type="evidence" value="ECO:0007669"/>
    <property type="project" value="UniProtKB-UniRule"/>
</dbReference>
<evidence type="ECO:0000256" key="3">
    <source>
        <dbReference type="SAM" id="MobiDB-lite"/>
    </source>
</evidence>
<name>A0A5B8C3M8_9MICO</name>
<evidence type="ECO:0000256" key="1">
    <source>
        <dbReference type="ARBA" id="ARBA00022491"/>
    </source>
</evidence>
<keyword evidence="2" id="KW-0804">Transcription</keyword>
<dbReference type="PANTHER" id="PTHR34471">
    <property type="entry name" value="ARGININE REPRESSOR"/>
    <property type="match status" value="1"/>
</dbReference>
<dbReference type="SUPFAM" id="SSF55252">
    <property type="entry name" value="C-terminal domain of arginine repressor"/>
    <property type="match status" value="1"/>
</dbReference>
<feature type="compositionally biased region" description="Polar residues" evidence="3">
    <location>
        <begin position="1"/>
        <end position="10"/>
    </location>
</feature>
<dbReference type="AlphaFoldDB" id="A0A5B8C3M8"/>
<evidence type="ECO:0000259" key="4">
    <source>
        <dbReference type="Pfam" id="PF02863"/>
    </source>
</evidence>
<dbReference type="GO" id="GO:0051259">
    <property type="term" value="P:protein complex oligomerization"/>
    <property type="evidence" value="ECO:0007669"/>
    <property type="project" value="InterPro"/>
</dbReference>
<dbReference type="InterPro" id="IPR020899">
    <property type="entry name" value="Arg_repress_C"/>
</dbReference>
<dbReference type="RefSeq" id="WP_139927194.1">
    <property type="nucleotide sequence ID" value="NZ_CP040915.1"/>
</dbReference>
<sequence>MSSPAPQQRPASRLGPVSRLGTAPRLSSVRAGAPPAEQQDETPEPLVGALQELVFTVREAENLVVLKTLRGAAPMVAAVIDDAMIAPIVATVAGNDTVLAITRSEVAGGIIARYFRSLAGVGPRRARPVTSSRAGTAALPGAAHDEESG</sequence>
<feature type="region of interest" description="Disordered" evidence="3">
    <location>
        <begin position="1"/>
        <end position="45"/>
    </location>
</feature>
<keyword evidence="2" id="KW-0963">Cytoplasm</keyword>
<keyword evidence="2" id="KW-0055">Arginine biosynthesis</keyword>
<dbReference type="GO" id="GO:1900079">
    <property type="term" value="P:regulation of arginine biosynthetic process"/>
    <property type="evidence" value="ECO:0007669"/>
    <property type="project" value="UniProtKB-UniRule"/>
</dbReference>
<dbReference type="UniPathway" id="UPA00068"/>
<keyword evidence="1 2" id="KW-0678">Repressor</keyword>
<dbReference type="OrthoDB" id="7060358at2"/>
<dbReference type="GO" id="GO:0005737">
    <property type="term" value="C:cytoplasm"/>
    <property type="evidence" value="ECO:0007669"/>
    <property type="project" value="UniProtKB-SubCell"/>
</dbReference>
<comment type="function">
    <text evidence="2">Regulates arginine biosynthesis genes.</text>
</comment>
<dbReference type="GO" id="GO:0006526">
    <property type="term" value="P:L-arginine biosynthetic process"/>
    <property type="evidence" value="ECO:0007669"/>
    <property type="project" value="UniProtKB-UniPathway"/>
</dbReference>
<comment type="similarity">
    <text evidence="2">Belongs to the ArgR family.</text>
</comment>
<comment type="pathway">
    <text evidence="2">Amino-acid biosynthesis; L-arginine biosynthesis [regulation].</text>
</comment>
<dbReference type="InterPro" id="IPR036251">
    <property type="entry name" value="Arg_repress_C_sf"/>
</dbReference>
<dbReference type="PANTHER" id="PTHR34471:SF1">
    <property type="entry name" value="ARGININE REPRESSOR"/>
    <property type="match status" value="1"/>
</dbReference>